<organism evidence="9 10">
    <name type="scientific">Marinithermofilum abyssi</name>
    <dbReference type="NCBI Taxonomy" id="1571185"/>
    <lineage>
        <taxon>Bacteria</taxon>
        <taxon>Bacillati</taxon>
        <taxon>Bacillota</taxon>
        <taxon>Bacilli</taxon>
        <taxon>Bacillales</taxon>
        <taxon>Thermoactinomycetaceae</taxon>
        <taxon>Marinithermofilum</taxon>
    </lineage>
</organism>
<sequence>MKITVIPHADDIHSDTLSHKTVVVIDVFRASSSIVTALSHGASAIIPAGTVSEARQCAKEGMLLGGERFGKRLDGFDLCNSPQDYAAPLVRGKTIVMTTTNGTRTLLKAAKGADVIIGCFLNASACVRFIRQLKHDAVLLCAGTRGDFSLEDGIAAGCLIDLLLSDGQTVQANDLGLVLHQGYLSVKDHLLTHLCRSASGDRLMKRGLARDLEDCLVMDRYDVVPRWKNGRIHSFRLPD</sequence>
<evidence type="ECO:0000256" key="2">
    <source>
        <dbReference type="ARBA" id="ARBA00009997"/>
    </source>
</evidence>
<comment type="catalytic activity">
    <reaction evidence="7 8">
        <text>(2R)-O-phospho-3-sulfolactate + H2O = (2R)-3-sulfolactate + phosphate</text>
        <dbReference type="Rhea" id="RHEA:23416"/>
        <dbReference type="ChEBI" id="CHEBI:15377"/>
        <dbReference type="ChEBI" id="CHEBI:15597"/>
        <dbReference type="ChEBI" id="CHEBI:43474"/>
        <dbReference type="ChEBI" id="CHEBI:58738"/>
        <dbReference type="EC" id="3.1.3.71"/>
    </reaction>
</comment>
<evidence type="ECO:0000256" key="8">
    <source>
        <dbReference type="HAMAP-Rule" id="MF_00490"/>
    </source>
</evidence>
<dbReference type="Pfam" id="PF04029">
    <property type="entry name" value="2-ph_phosp"/>
    <property type="match status" value="1"/>
</dbReference>
<dbReference type="Gene3D" id="3.90.1560.10">
    <property type="entry name" value="ComB-like"/>
    <property type="match status" value="1"/>
</dbReference>
<dbReference type="InterPro" id="IPR036702">
    <property type="entry name" value="ComB-like_sf"/>
</dbReference>
<dbReference type="FunFam" id="3.90.1560.10:FF:000001">
    <property type="entry name" value="Probable 2-phosphosulfolactate phosphatase"/>
    <property type="match status" value="1"/>
</dbReference>
<dbReference type="Proteomes" id="UP000625210">
    <property type="component" value="Unassembled WGS sequence"/>
</dbReference>
<dbReference type="PANTHER" id="PTHR37311">
    <property type="entry name" value="2-PHOSPHOSULFOLACTATE PHOSPHATASE-RELATED"/>
    <property type="match status" value="1"/>
</dbReference>
<comment type="similarity">
    <text evidence="2 8">Belongs to the ComB family.</text>
</comment>
<reference evidence="9" key="1">
    <citation type="journal article" date="2014" name="Int. J. Syst. Evol. Microbiol.">
        <title>Complete genome sequence of Corynebacterium casei LMG S-19264T (=DSM 44701T), isolated from a smear-ripened cheese.</title>
        <authorList>
            <consortium name="US DOE Joint Genome Institute (JGI-PGF)"/>
            <person name="Walter F."/>
            <person name="Albersmeier A."/>
            <person name="Kalinowski J."/>
            <person name="Ruckert C."/>
        </authorList>
    </citation>
    <scope>NUCLEOTIDE SEQUENCE</scope>
    <source>
        <strain evidence="9">CGMCC 1.15179</strain>
    </source>
</reference>
<evidence type="ECO:0000313" key="10">
    <source>
        <dbReference type="Proteomes" id="UP000625210"/>
    </source>
</evidence>
<dbReference type="InterPro" id="IPR005238">
    <property type="entry name" value="ComB-like"/>
</dbReference>
<evidence type="ECO:0000256" key="4">
    <source>
        <dbReference type="ARBA" id="ARBA00021948"/>
    </source>
</evidence>
<keyword evidence="5 8" id="KW-0378">Hydrolase</keyword>
<evidence type="ECO:0000256" key="6">
    <source>
        <dbReference type="ARBA" id="ARBA00022842"/>
    </source>
</evidence>
<dbReference type="HAMAP" id="MF_00490">
    <property type="entry name" value="ComB"/>
    <property type="match status" value="1"/>
</dbReference>
<accession>A0A8J2YC08</accession>
<evidence type="ECO:0000313" key="9">
    <source>
        <dbReference type="EMBL" id="GGE10229.1"/>
    </source>
</evidence>
<keyword evidence="10" id="KW-1185">Reference proteome</keyword>
<dbReference type="GO" id="GO:0050532">
    <property type="term" value="F:2-phosphosulfolactate phosphatase activity"/>
    <property type="evidence" value="ECO:0007669"/>
    <property type="project" value="UniProtKB-UniRule"/>
</dbReference>
<dbReference type="PANTHER" id="PTHR37311:SF1">
    <property type="entry name" value="2-PHOSPHOSULFOLACTATE PHOSPHATASE-RELATED"/>
    <property type="match status" value="1"/>
</dbReference>
<dbReference type="GO" id="GO:0050545">
    <property type="term" value="F:sulfopyruvate decarboxylase activity"/>
    <property type="evidence" value="ECO:0007669"/>
    <property type="project" value="TreeGrafter"/>
</dbReference>
<reference evidence="9" key="2">
    <citation type="submission" date="2020-09" db="EMBL/GenBank/DDBJ databases">
        <authorList>
            <person name="Sun Q."/>
            <person name="Zhou Y."/>
        </authorList>
    </citation>
    <scope>NUCLEOTIDE SEQUENCE</scope>
    <source>
        <strain evidence="9">CGMCC 1.15179</strain>
    </source>
</reference>
<dbReference type="EC" id="3.1.3.71" evidence="3 8"/>
<evidence type="ECO:0000256" key="3">
    <source>
        <dbReference type="ARBA" id="ARBA00012953"/>
    </source>
</evidence>
<gene>
    <name evidence="8 9" type="primary">comB</name>
    <name evidence="9" type="ORF">GCM10011571_09430</name>
</gene>
<dbReference type="SUPFAM" id="SSF142823">
    <property type="entry name" value="ComB-like"/>
    <property type="match status" value="1"/>
</dbReference>
<keyword evidence="6 8" id="KW-0460">Magnesium</keyword>
<protein>
    <recommendedName>
        <fullName evidence="4 8">Probable 2-phosphosulfolactate phosphatase</fullName>
        <ecNumber evidence="3 8">3.1.3.71</ecNumber>
    </recommendedName>
</protein>
<dbReference type="AlphaFoldDB" id="A0A8J2YC08"/>
<dbReference type="EMBL" id="BMHQ01000003">
    <property type="protein sequence ID" value="GGE10229.1"/>
    <property type="molecule type" value="Genomic_DNA"/>
</dbReference>
<evidence type="ECO:0000256" key="7">
    <source>
        <dbReference type="ARBA" id="ARBA00033711"/>
    </source>
</evidence>
<evidence type="ECO:0000256" key="5">
    <source>
        <dbReference type="ARBA" id="ARBA00022801"/>
    </source>
</evidence>
<evidence type="ECO:0000256" key="1">
    <source>
        <dbReference type="ARBA" id="ARBA00001946"/>
    </source>
</evidence>
<comment type="caution">
    <text evidence="9">The sequence shown here is derived from an EMBL/GenBank/DDBJ whole genome shotgun (WGS) entry which is preliminary data.</text>
</comment>
<comment type="cofactor">
    <cofactor evidence="1 8">
        <name>Mg(2+)</name>
        <dbReference type="ChEBI" id="CHEBI:18420"/>
    </cofactor>
</comment>
<proteinExistence type="inferred from homology"/>
<name>A0A8J2YC08_9BACL</name>
<dbReference type="GO" id="GO:0000287">
    <property type="term" value="F:magnesium ion binding"/>
    <property type="evidence" value="ECO:0007669"/>
    <property type="project" value="UniProtKB-UniRule"/>
</dbReference>
<dbReference type="RefSeq" id="WP_188646757.1">
    <property type="nucleotide sequence ID" value="NZ_BMHQ01000003.1"/>
</dbReference>